<evidence type="ECO:0000256" key="12">
    <source>
        <dbReference type="ARBA" id="ARBA00024184"/>
    </source>
</evidence>
<feature type="chain" id="PRO_5035235288" description="Gnk2-homologous domain-containing protein" evidence="14">
    <location>
        <begin position="28"/>
        <end position="179"/>
    </location>
</feature>
<dbReference type="FunFam" id="3.30.430.20:FF:000001">
    <property type="entry name" value="cysteine-rich repeat secretory protein 3"/>
    <property type="match status" value="1"/>
</dbReference>
<keyword evidence="6 14" id="KW-0732">Signal</keyword>
<evidence type="ECO:0000256" key="3">
    <source>
        <dbReference type="ARBA" id="ARBA00022475"/>
    </source>
</evidence>
<evidence type="ECO:0000256" key="4">
    <source>
        <dbReference type="ARBA" id="ARBA00022581"/>
    </source>
</evidence>
<keyword evidence="9" id="KW-1133">Transmembrane helix</keyword>
<evidence type="ECO:0000313" key="16">
    <source>
        <dbReference type="EMBL" id="KAG8095842.1"/>
    </source>
</evidence>
<sequence>MESPGARALLRLLLRVAILLSLLPVYGADVYSLVYKGCANHSFPGGAVAPTVAALSSTLSLQSTSAKFYKTSSSSSSSSTSVFGLFQCRGDLSGSDCSACVSRAMSSWSDVCGASVAARVQLTGCLALYEISGFPQVSGTQMLFKTCGTGGGGGTDFEMRRDTAFAQLGDYVGVSNGGF</sequence>
<dbReference type="PANTHER" id="PTHR32080">
    <property type="entry name" value="ANTIFUNGAL PROTEIN GINKBILOBIN-2-LIKE"/>
    <property type="match status" value="1"/>
</dbReference>
<evidence type="ECO:0000256" key="6">
    <source>
        <dbReference type="ARBA" id="ARBA00022729"/>
    </source>
</evidence>
<dbReference type="PROSITE" id="PS51473">
    <property type="entry name" value="GNK2"/>
    <property type="match status" value="1"/>
</dbReference>
<keyword evidence="2" id="KW-0813">Transport</keyword>
<evidence type="ECO:0000256" key="14">
    <source>
        <dbReference type="SAM" id="SignalP"/>
    </source>
</evidence>
<evidence type="ECO:0000256" key="5">
    <source>
        <dbReference type="ARBA" id="ARBA00022692"/>
    </source>
</evidence>
<dbReference type="InterPro" id="IPR051378">
    <property type="entry name" value="Cell2Cell_Antifungal"/>
</dbReference>
<keyword evidence="11" id="KW-1015">Disulfide bond</keyword>
<evidence type="ECO:0000256" key="11">
    <source>
        <dbReference type="ARBA" id="ARBA00023157"/>
    </source>
</evidence>
<evidence type="ECO:0000256" key="2">
    <source>
        <dbReference type="ARBA" id="ARBA00022448"/>
    </source>
</evidence>
<comment type="similarity">
    <text evidence="13">Belongs to the cysteine-rich repeat secretory protein family. Plasmodesmata-located proteins (PDLD) subfamily.</text>
</comment>
<keyword evidence="3" id="KW-1003">Cell membrane</keyword>
<name>A0A8J5X181_ZIZPA</name>
<dbReference type="GO" id="GO:0005886">
    <property type="term" value="C:plasma membrane"/>
    <property type="evidence" value="ECO:0007669"/>
    <property type="project" value="UniProtKB-SubCell"/>
</dbReference>
<gene>
    <name evidence="16" type="ORF">GUJ93_ZPchr0013g35131</name>
</gene>
<dbReference type="Proteomes" id="UP000729402">
    <property type="component" value="Unassembled WGS sequence"/>
</dbReference>
<dbReference type="Pfam" id="PF01657">
    <property type="entry name" value="Stress-antifung"/>
    <property type="match status" value="1"/>
</dbReference>
<keyword evidence="17" id="KW-1185">Reference proteome</keyword>
<dbReference type="GO" id="GO:0046739">
    <property type="term" value="P:transport of virus in multicellular host"/>
    <property type="evidence" value="ECO:0007669"/>
    <property type="project" value="TreeGrafter"/>
</dbReference>
<dbReference type="PANTHER" id="PTHR32080:SF24">
    <property type="entry name" value="PLASMODESMATA-LOCATED PROTEIN 2"/>
    <property type="match status" value="1"/>
</dbReference>
<organism evidence="16 17">
    <name type="scientific">Zizania palustris</name>
    <name type="common">Northern wild rice</name>
    <dbReference type="NCBI Taxonomy" id="103762"/>
    <lineage>
        <taxon>Eukaryota</taxon>
        <taxon>Viridiplantae</taxon>
        <taxon>Streptophyta</taxon>
        <taxon>Embryophyta</taxon>
        <taxon>Tracheophyta</taxon>
        <taxon>Spermatophyta</taxon>
        <taxon>Magnoliopsida</taxon>
        <taxon>Liliopsida</taxon>
        <taxon>Poales</taxon>
        <taxon>Poaceae</taxon>
        <taxon>BOP clade</taxon>
        <taxon>Oryzoideae</taxon>
        <taxon>Oryzeae</taxon>
        <taxon>Zizaniinae</taxon>
        <taxon>Zizania</taxon>
    </lineage>
</organism>
<dbReference type="EMBL" id="JAAALK010000079">
    <property type="protein sequence ID" value="KAG8095842.1"/>
    <property type="molecule type" value="Genomic_DNA"/>
</dbReference>
<comment type="subcellular location">
    <subcellularLocation>
        <location evidence="12">Cell junction</location>
        <location evidence="12">Plasmodesma</location>
    </subcellularLocation>
    <subcellularLocation>
        <location evidence="1">Cell membrane</location>
        <topology evidence="1">Single-pass type I membrane protein</topology>
    </subcellularLocation>
</comment>
<reference evidence="16" key="2">
    <citation type="submission" date="2021-02" db="EMBL/GenBank/DDBJ databases">
        <authorList>
            <person name="Kimball J.A."/>
            <person name="Haas M.W."/>
            <person name="Macchietto M."/>
            <person name="Kono T."/>
            <person name="Duquette J."/>
            <person name="Shao M."/>
        </authorList>
    </citation>
    <scope>NUCLEOTIDE SEQUENCE</scope>
    <source>
        <tissue evidence="16">Fresh leaf tissue</tissue>
    </source>
</reference>
<comment type="caution">
    <text evidence="16">The sequence shown here is derived from an EMBL/GenBank/DDBJ whole genome shotgun (WGS) entry which is preliminary data.</text>
</comment>
<dbReference type="GO" id="GO:0010497">
    <property type="term" value="P:plasmodesmata-mediated intercellular transport"/>
    <property type="evidence" value="ECO:0007669"/>
    <property type="project" value="TreeGrafter"/>
</dbReference>
<proteinExistence type="inferred from homology"/>
<reference evidence="16" key="1">
    <citation type="journal article" date="2021" name="bioRxiv">
        <title>Whole Genome Assembly and Annotation of Northern Wild Rice, Zizania palustris L., Supports a Whole Genome Duplication in the Zizania Genus.</title>
        <authorList>
            <person name="Haas M."/>
            <person name="Kono T."/>
            <person name="Macchietto M."/>
            <person name="Millas R."/>
            <person name="McGilp L."/>
            <person name="Shao M."/>
            <person name="Duquette J."/>
            <person name="Hirsch C.N."/>
            <person name="Kimball J."/>
        </authorList>
    </citation>
    <scope>NUCLEOTIDE SEQUENCE</scope>
    <source>
        <tissue evidence="16">Fresh leaf tissue</tissue>
    </source>
</reference>
<dbReference type="AlphaFoldDB" id="A0A8J5X181"/>
<dbReference type="CDD" id="cd23509">
    <property type="entry name" value="Gnk2-like"/>
    <property type="match status" value="1"/>
</dbReference>
<keyword evidence="8" id="KW-0965">Cell junction</keyword>
<feature type="domain" description="Gnk2-homologous" evidence="15">
    <location>
        <begin position="29"/>
        <end position="134"/>
    </location>
</feature>
<dbReference type="GO" id="GO:0009506">
    <property type="term" value="C:plasmodesma"/>
    <property type="evidence" value="ECO:0007669"/>
    <property type="project" value="UniProtKB-SubCell"/>
</dbReference>
<keyword evidence="5" id="KW-0812">Transmembrane</keyword>
<evidence type="ECO:0000256" key="8">
    <source>
        <dbReference type="ARBA" id="ARBA00022949"/>
    </source>
</evidence>
<protein>
    <recommendedName>
        <fullName evidence="15">Gnk2-homologous domain-containing protein</fullName>
    </recommendedName>
</protein>
<evidence type="ECO:0000256" key="13">
    <source>
        <dbReference type="ARBA" id="ARBA00038393"/>
    </source>
</evidence>
<feature type="signal peptide" evidence="14">
    <location>
        <begin position="1"/>
        <end position="27"/>
    </location>
</feature>
<evidence type="ECO:0000256" key="7">
    <source>
        <dbReference type="ARBA" id="ARBA00022737"/>
    </source>
</evidence>
<dbReference type="InterPro" id="IPR002902">
    <property type="entry name" value="GNK2"/>
</dbReference>
<keyword evidence="7" id="KW-0677">Repeat</keyword>
<evidence type="ECO:0000256" key="9">
    <source>
        <dbReference type="ARBA" id="ARBA00022989"/>
    </source>
</evidence>
<evidence type="ECO:0000259" key="15">
    <source>
        <dbReference type="PROSITE" id="PS51473"/>
    </source>
</evidence>
<dbReference type="OrthoDB" id="1926347at2759"/>
<evidence type="ECO:0000256" key="1">
    <source>
        <dbReference type="ARBA" id="ARBA00004251"/>
    </source>
</evidence>
<keyword evidence="10" id="KW-0472">Membrane</keyword>
<evidence type="ECO:0000256" key="10">
    <source>
        <dbReference type="ARBA" id="ARBA00023136"/>
    </source>
</evidence>
<accession>A0A8J5X181</accession>
<keyword evidence="4" id="KW-0945">Host-virus interaction</keyword>
<evidence type="ECO:0000313" key="17">
    <source>
        <dbReference type="Proteomes" id="UP000729402"/>
    </source>
</evidence>